<evidence type="ECO:0000256" key="2">
    <source>
        <dbReference type="ARBA" id="ARBA00012438"/>
    </source>
</evidence>
<protein>
    <recommendedName>
        <fullName evidence="2">histidine kinase</fullName>
        <ecNumber evidence="2">2.7.13.3</ecNumber>
    </recommendedName>
</protein>
<dbReference type="Pfam" id="PF00512">
    <property type="entry name" value="HisKA"/>
    <property type="match status" value="1"/>
</dbReference>
<accession>A0A318UM43</accession>
<dbReference type="GO" id="GO:0009927">
    <property type="term" value="F:histidine phosphotransfer kinase activity"/>
    <property type="evidence" value="ECO:0007669"/>
    <property type="project" value="TreeGrafter"/>
</dbReference>
<dbReference type="InterPro" id="IPR005467">
    <property type="entry name" value="His_kinase_dom"/>
</dbReference>
<evidence type="ECO:0000259" key="9">
    <source>
        <dbReference type="PROSITE" id="PS50110"/>
    </source>
</evidence>
<dbReference type="InterPro" id="IPR001789">
    <property type="entry name" value="Sig_transdc_resp-reg_receiver"/>
</dbReference>
<dbReference type="SMART" id="SM00387">
    <property type="entry name" value="HATPase_c"/>
    <property type="match status" value="1"/>
</dbReference>
<dbReference type="PROSITE" id="PS50109">
    <property type="entry name" value="HIS_KIN"/>
    <property type="match status" value="1"/>
</dbReference>
<comment type="catalytic activity">
    <reaction evidence="1">
        <text>ATP + protein L-histidine = ADP + protein N-phospho-L-histidine.</text>
        <dbReference type="EC" id="2.7.13.3"/>
    </reaction>
</comment>
<organism evidence="10 11">
    <name type="scientific">Pedobacter nutrimenti</name>
    <dbReference type="NCBI Taxonomy" id="1241337"/>
    <lineage>
        <taxon>Bacteria</taxon>
        <taxon>Pseudomonadati</taxon>
        <taxon>Bacteroidota</taxon>
        <taxon>Sphingobacteriia</taxon>
        <taxon>Sphingobacteriales</taxon>
        <taxon>Sphingobacteriaceae</taxon>
        <taxon>Pedobacter</taxon>
    </lineage>
</organism>
<evidence type="ECO:0000313" key="10">
    <source>
        <dbReference type="EMBL" id="PYF77063.1"/>
    </source>
</evidence>
<proteinExistence type="predicted"/>
<keyword evidence="7" id="KW-0472">Membrane</keyword>
<dbReference type="GO" id="GO:0000155">
    <property type="term" value="F:phosphorelay sensor kinase activity"/>
    <property type="evidence" value="ECO:0007669"/>
    <property type="project" value="InterPro"/>
</dbReference>
<dbReference type="CDD" id="cd16922">
    <property type="entry name" value="HATPase_EvgS-ArcB-TorS-like"/>
    <property type="match status" value="1"/>
</dbReference>
<dbReference type="InterPro" id="IPR036097">
    <property type="entry name" value="HisK_dim/P_sf"/>
</dbReference>
<keyword evidence="7" id="KW-0812">Transmembrane</keyword>
<dbReference type="SUPFAM" id="SSF52172">
    <property type="entry name" value="CheY-like"/>
    <property type="match status" value="1"/>
</dbReference>
<reference evidence="10 11" key="1">
    <citation type="submission" date="2018-06" db="EMBL/GenBank/DDBJ databases">
        <title>Genomic Encyclopedia of Archaeal and Bacterial Type Strains, Phase II (KMG-II): from individual species to whole genera.</title>
        <authorList>
            <person name="Goeker M."/>
        </authorList>
    </citation>
    <scope>NUCLEOTIDE SEQUENCE [LARGE SCALE GENOMIC DNA]</scope>
    <source>
        <strain evidence="10 11">DSM 27372</strain>
    </source>
</reference>
<dbReference type="InterPro" id="IPR004358">
    <property type="entry name" value="Sig_transdc_His_kin-like_C"/>
</dbReference>
<evidence type="ECO:0000313" key="11">
    <source>
        <dbReference type="Proteomes" id="UP000248198"/>
    </source>
</evidence>
<evidence type="ECO:0000256" key="4">
    <source>
        <dbReference type="ARBA" id="ARBA00022679"/>
    </source>
</evidence>
<dbReference type="PANTHER" id="PTHR43047:SF72">
    <property type="entry name" value="OSMOSENSING HISTIDINE PROTEIN KINASE SLN1"/>
    <property type="match status" value="1"/>
</dbReference>
<dbReference type="CDD" id="cd00082">
    <property type="entry name" value="HisKA"/>
    <property type="match status" value="1"/>
</dbReference>
<feature type="transmembrane region" description="Helical" evidence="7">
    <location>
        <begin position="302"/>
        <end position="322"/>
    </location>
</feature>
<dbReference type="Proteomes" id="UP000248198">
    <property type="component" value="Unassembled WGS sequence"/>
</dbReference>
<dbReference type="SUPFAM" id="SSF55874">
    <property type="entry name" value="ATPase domain of HSP90 chaperone/DNA topoisomerase II/histidine kinase"/>
    <property type="match status" value="1"/>
</dbReference>
<dbReference type="PANTHER" id="PTHR43047">
    <property type="entry name" value="TWO-COMPONENT HISTIDINE PROTEIN KINASE"/>
    <property type="match status" value="1"/>
</dbReference>
<dbReference type="InterPro" id="IPR003594">
    <property type="entry name" value="HATPase_dom"/>
</dbReference>
<evidence type="ECO:0000256" key="1">
    <source>
        <dbReference type="ARBA" id="ARBA00000085"/>
    </source>
</evidence>
<dbReference type="PROSITE" id="PS50110">
    <property type="entry name" value="RESPONSE_REGULATORY"/>
    <property type="match status" value="1"/>
</dbReference>
<keyword evidence="5" id="KW-0418">Kinase</keyword>
<keyword evidence="3 6" id="KW-0597">Phosphoprotein</keyword>
<dbReference type="Gene3D" id="1.10.287.130">
    <property type="match status" value="1"/>
</dbReference>
<dbReference type="EC" id="2.7.13.3" evidence="2"/>
<evidence type="ECO:0000256" key="3">
    <source>
        <dbReference type="ARBA" id="ARBA00022553"/>
    </source>
</evidence>
<evidence type="ECO:0000256" key="5">
    <source>
        <dbReference type="ARBA" id="ARBA00022777"/>
    </source>
</evidence>
<dbReference type="SMART" id="SM00448">
    <property type="entry name" value="REC"/>
    <property type="match status" value="1"/>
</dbReference>
<keyword evidence="11" id="KW-1185">Reference proteome</keyword>
<dbReference type="InterPro" id="IPR036890">
    <property type="entry name" value="HATPase_C_sf"/>
</dbReference>
<feature type="modified residue" description="4-aspartylphosphate" evidence="6">
    <location>
        <position position="642"/>
    </location>
</feature>
<name>A0A318UM43_9SPHI</name>
<dbReference type="CDD" id="cd17546">
    <property type="entry name" value="REC_hyHK_CKI1_RcsC-like"/>
    <property type="match status" value="1"/>
</dbReference>
<evidence type="ECO:0000256" key="7">
    <source>
        <dbReference type="SAM" id="Phobius"/>
    </source>
</evidence>
<keyword evidence="4" id="KW-0808">Transferase</keyword>
<dbReference type="EMBL" id="QKLU01000001">
    <property type="protein sequence ID" value="PYF77063.1"/>
    <property type="molecule type" value="Genomic_DNA"/>
</dbReference>
<dbReference type="FunFam" id="3.30.565.10:FF:000010">
    <property type="entry name" value="Sensor histidine kinase RcsC"/>
    <property type="match status" value="1"/>
</dbReference>
<dbReference type="InterPro" id="IPR011006">
    <property type="entry name" value="CheY-like_superfamily"/>
</dbReference>
<dbReference type="RefSeq" id="WP_110827145.1">
    <property type="nucleotide sequence ID" value="NZ_QKLU01000001.1"/>
</dbReference>
<feature type="domain" description="Response regulatory" evidence="9">
    <location>
        <begin position="593"/>
        <end position="710"/>
    </location>
</feature>
<dbReference type="InterPro" id="IPR003661">
    <property type="entry name" value="HisK_dim/P_dom"/>
</dbReference>
<gene>
    <name evidence="10" type="ORF">B0O44_101541</name>
</gene>
<dbReference type="Gene3D" id="3.30.565.10">
    <property type="entry name" value="Histidine kinase-like ATPase, C-terminal domain"/>
    <property type="match status" value="1"/>
</dbReference>
<dbReference type="OrthoDB" id="711632at2"/>
<feature type="domain" description="Histidine kinase" evidence="8">
    <location>
        <begin position="351"/>
        <end position="569"/>
    </location>
</feature>
<evidence type="ECO:0000259" key="8">
    <source>
        <dbReference type="PROSITE" id="PS50109"/>
    </source>
</evidence>
<dbReference type="Pfam" id="PF02518">
    <property type="entry name" value="HATPase_c"/>
    <property type="match status" value="1"/>
</dbReference>
<dbReference type="SUPFAM" id="SSF47384">
    <property type="entry name" value="Homodimeric domain of signal transducing histidine kinase"/>
    <property type="match status" value="1"/>
</dbReference>
<dbReference type="GO" id="GO:0005886">
    <property type="term" value="C:plasma membrane"/>
    <property type="evidence" value="ECO:0007669"/>
    <property type="project" value="TreeGrafter"/>
</dbReference>
<dbReference type="Gene3D" id="3.40.50.2300">
    <property type="match status" value="1"/>
</dbReference>
<keyword evidence="7" id="KW-1133">Transmembrane helix</keyword>
<dbReference type="PRINTS" id="PR00344">
    <property type="entry name" value="BCTRLSENSOR"/>
</dbReference>
<evidence type="ECO:0000256" key="6">
    <source>
        <dbReference type="PROSITE-ProRule" id="PRU00169"/>
    </source>
</evidence>
<comment type="caution">
    <text evidence="10">The sequence shown here is derived from an EMBL/GenBank/DDBJ whole genome shotgun (WGS) entry which is preliminary data.</text>
</comment>
<dbReference type="Pfam" id="PF00072">
    <property type="entry name" value="Response_reg"/>
    <property type="match status" value="1"/>
</dbReference>
<sequence>MKITYTQILSRKILLAFLAFAILLAIAALIVRDSISKKLENISKVAYHSQRDEARPQQALLFLHQAEDDFQESMVSTDTGAATNYKLKLSSAFNEIDTLVRENKDTSRLSAEQRKKVQHWYYKKLQLSDKLALLKHSFDSLLTVYADFKQAGAKPQLSYIKDVHASNKTTKSKSDTIKKEIEVKRKGFFSRIKDAIANKDGGNRTGVIEINHNQTNKIVDSTIRKIVDRDKDNYVKKLQELQGKNLKLLNMQRELINLNSRITGELERIINDLKEINYNISDEFKSMAFKSYEESTALLNKFYLVALFLVLVFATLLIIFVIKLDKSEILLRKENERSVIIAQQKMDLLLHMSHEIRNPLTAIKGFLYIFSQTSLSKRQSDMLDSIRLSSDMLLGTLNDTLDAAKMENSEFKINNDPFNPDFTLKAVIESMEFSATKKKLSLDYHFEGDKEAVLLGDGFRLKQIIINLLSNAIKYTATGGVTVQAKLFKEGDQDKLQVDVIDTGAGIPADQQANLFSKYYQTNSAKGKRGTGLGLYICKQFVKLQGGKIHVKSAADKGSTFSFYIPYKRADQQTDNGVKQVSEDPLSLLNGISILAVDDNELNLKFLEMMTSKWNIKFFKAADGKQALEIIAREDIKIVMTDLQMPEMDGHELIKAIKGLKAPLNRMPVIVISGETQPAQVNNLRKLGFAGFVNKPFVESELIDQIVKALNIS</sequence>
<dbReference type="AlphaFoldDB" id="A0A318UM43"/>
<dbReference type="SMART" id="SM00388">
    <property type="entry name" value="HisKA"/>
    <property type="match status" value="1"/>
</dbReference>